<dbReference type="Proteomes" id="UP000220629">
    <property type="component" value="Unassembled WGS sequence"/>
</dbReference>
<dbReference type="InterPro" id="IPR036390">
    <property type="entry name" value="WH_DNA-bd_sf"/>
</dbReference>
<dbReference type="FunFam" id="1.10.10.10:FF:000001">
    <property type="entry name" value="LysR family transcriptional regulator"/>
    <property type="match status" value="1"/>
</dbReference>
<comment type="similarity">
    <text evidence="1">Belongs to the LysR transcriptional regulatory family.</text>
</comment>
<keyword evidence="2" id="KW-0805">Transcription regulation</keyword>
<dbReference type="PANTHER" id="PTHR30537">
    <property type="entry name" value="HTH-TYPE TRANSCRIPTIONAL REGULATOR"/>
    <property type="match status" value="1"/>
</dbReference>
<evidence type="ECO:0000313" key="7">
    <source>
        <dbReference type="Proteomes" id="UP000220629"/>
    </source>
</evidence>
<dbReference type="SUPFAM" id="SSF46785">
    <property type="entry name" value="Winged helix' DNA-binding domain"/>
    <property type="match status" value="1"/>
</dbReference>
<evidence type="ECO:0000259" key="5">
    <source>
        <dbReference type="PROSITE" id="PS50931"/>
    </source>
</evidence>
<comment type="caution">
    <text evidence="6">The sequence shown here is derived from an EMBL/GenBank/DDBJ whole genome shotgun (WGS) entry which is preliminary data.</text>
</comment>
<dbReference type="GO" id="GO:0003700">
    <property type="term" value="F:DNA-binding transcription factor activity"/>
    <property type="evidence" value="ECO:0007669"/>
    <property type="project" value="InterPro"/>
</dbReference>
<keyword evidence="4" id="KW-0804">Transcription</keyword>
<dbReference type="AlphaFoldDB" id="A0A2A7S7S6"/>
<organism evidence="6 7">
    <name type="scientific">Burkholderia gladioli</name>
    <name type="common">Pseudomonas marginata</name>
    <name type="synonym">Phytomonas marginata</name>
    <dbReference type="NCBI Taxonomy" id="28095"/>
    <lineage>
        <taxon>Bacteria</taxon>
        <taxon>Pseudomonadati</taxon>
        <taxon>Pseudomonadota</taxon>
        <taxon>Betaproteobacteria</taxon>
        <taxon>Burkholderiales</taxon>
        <taxon>Burkholderiaceae</taxon>
        <taxon>Burkholderia</taxon>
    </lineage>
</organism>
<dbReference type="InterPro" id="IPR005119">
    <property type="entry name" value="LysR_subst-bd"/>
</dbReference>
<evidence type="ECO:0000256" key="4">
    <source>
        <dbReference type="ARBA" id="ARBA00023163"/>
    </source>
</evidence>
<dbReference type="GO" id="GO:0006351">
    <property type="term" value="P:DNA-templated transcription"/>
    <property type="evidence" value="ECO:0007669"/>
    <property type="project" value="TreeGrafter"/>
</dbReference>
<protein>
    <submittedName>
        <fullName evidence="6">LysR family transcriptional regulator</fullName>
    </submittedName>
</protein>
<dbReference type="InterPro" id="IPR036388">
    <property type="entry name" value="WH-like_DNA-bd_sf"/>
</dbReference>
<dbReference type="CDD" id="cd08422">
    <property type="entry name" value="PBP2_CrgA_like"/>
    <property type="match status" value="1"/>
</dbReference>
<dbReference type="RefSeq" id="WP_098154608.1">
    <property type="nucleotide sequence ID" value="NZ_CP065595.1"/>
</dbReference>
<feature type="domain" description="HTH lysR-type" evidence="5">
    <location>
        <begin position="4"/>
        <end position="61"/>
    </location>
</feature>
<gene>
    <name evidence="6" type="ORF">CRM94_36595</name>
</gene>
<accession>A0A2A7S7S6</accession>
<dbReference type="Gene3D" id="1.10.10.10">
    <property type="entry name" value="Winged helix-like DNA-binding domain superfamily/Winged helix DNA-binding domain"/>
    <property type="match status" value="1"/>
</dbReference>
<dbReference type="InterPro" id="IPR058163">
    <property type="entry name" value="LysR-type_TF_proteobact-type"/>
</dbReference>
<evidence type="ECO:0000256" key="1">
    <source>
        <dbReference type="ARBA" id="ARBA00009437"/>
    </source>
</evidence>
<reference evidence="7" key="1">
    <citation type="submission" date="2017-09" db="EMBL/GenBank/DDBJ databases">
        <title>FDA dAtabase for Regulatory Grade micrObial Sequences (FDA-ARGOS): Supporting development and validation of Infectious Disease Dx tests.</title>
        <authorList>
            <person name="Minogue T."/>
            <person name="Wolcott M."/>
            <person name="Wasieloski L."/>
            <person name="Aguilar W."/>
            <person name="Moore D."/>
            <person name="Tallon L."/>
            <person name="Sadzewicz L."/>
            <person name="Ott S."/>
            <person name="Zhao X."/>
            <person name="Nagaraj S."/>
            <person name="Vavikolanu K."/>
            <person name="Aluvathingal J."/>
            <person name="Nadendla S."/>
            <person name="Sichtig H."/>
        </authorList>
    </citation>
    <scope>NUCLEOTIDE SEQUENCE [LARGE SCALE GENOMIC DNA]</scope>
    <source>
        <strain evidence="7">FDAARGOS_390</strain>
    </source>
</reference>
<dbReference type="SUPFAM" id="SSF53850">
    <property type="entry name" value="Periplasmic binding protein-like II"/>
    <property type="match status" value="1"/>
</dbReference>
<name>A0A2A7S7S6_BURGA</name>
<dbReference type="EMBL" id="PDDY01000004">
    <property type="protein sequence ID" value="PEH39764.1"/>
    <property type="molecule type" value="Genomic_DNA"/>
</dbReference>
<dbReference type="Pfam" id="PF00126">
    <property type="entry name" value="HTH_1"/>
    <property type="match status" value="1"/>
</dbReference>
<evidence type="ECO:0000313" key="6">
    <source>
        <dbReference type="EMBL" id="PEH39764.1"/>
    </source>
</evidence>
<sequence>MESILSPHLALFVDVVELQSFSAVARRHDMAASSVARRIDQLEAQLGLRVLHRSTHAMRPTEAGQLLYERARSLLAGMRGLQAELHKQRDEPGGLLRIDCPAPFGRLHLMPALAAFMRRHPAIVVELVLTDSMVDLPGERLGAEVDLALRIGPVAATRFVATVLAPQRRVLCASPAYVAARGAPRSLEELARHDCLAWHGSPPPGAWRFGEHRHAPDAPRFRSNHSEALLAAAVEGLGIAHLPTWLAGVALANGVLVALEVGGATPVLEDATIHLLRQQSGGSARTQVLLEFLRDWFADPPWQRVAAGA</sequence>
<keyword evidence="3" id="KW-0238">DNA-binding</keyword>
<dbReference type="Gene3D" id="3.40.190.290">
    <property type="match status" value="1"/>
</dbReference>
<evidence type="ECO:0000256" key="3">
    <source>
        <dbReference type="ARBA" id="ARBA00023125"/>
    </source>
</evidence>
<dbReference type="PROSITE" id="PS50931">
    <property type="entry name" value="HTH_LYSR"/>
    <property type="match status" value="1"/>
</dbReference>
<proteinExistence type="inferred from homology"/>
<dbReference type="InterPro" id="IPR000847">
    <property type="entry name" value="LysR_HTH_N"/>
</dbReference>
<dbReference type="GO" id="GO:0043565">
    <property type="term" value="F:sequence-specific DNA binding"/>
    <property type="evidence" value="ECO:0007669"/>
    <property type="project" value="TreeGrafter"/>
</dbReference>
<evidence type="ECO:0000256" key="2">
    <source>
        <dbReference type="ARBA" id="ARBA00023015"/>
    </source>
</evidence>
<dbReference type="Pfam" id="PF03466">
    <property type="entry name" value="LysR_substrate"/>
    <property type="match status" value="1"/>
</dbReference>
<dbReference type="PANTHER" id="PTHR30537:SF5">
    <property type="entry name" value="HTH-TYPE TRANSCRIPTIONAL ACTIVATOR TTDR-RELATED"/>
    <property type="match status" value="1"/>
</dbReference>